<evidence type="ECO:0000313" key="3">
    <source>
        <dbReference type="Proteomes" id="UP000026962"/>
    </source>
</evidence>
<proteinExistence type="predicted"/>
<dbReference type="EnsemblPlants" id="OPUNC11G08430.1">
    <property type="protein sequence ID" value="OPUNC11G08430.1"/>
    <property type="gene ID" value="OPUNC11G08430"/>
</dbReference>
<keyword evidence="3" id="KW-1185">Reference proteome</keyword>
<feature type="region of interest" description="Disordered" evidence="1">
    <location>
        <begin position="1"/>
        <end position="36"/>
    </location>
</feature>
<reference evidence="2" key="1">
    <citation type="submission" date="2015-04" db="UniProtKB">
        <authorList>
            <consortium name="EnsemblPlants"/>
        </authorList>
    </citation>
    <scope>IDENTIFICATION</scope>
</reference>
<dbReference type="Gramene" id="OPUNC11G08430.1">
    <property type="protein sequence ID" value="OPUNC11G08430.1"/>
    <property type="gene ID" value="OPUNC11G08430"/>
</dbReference>
<dbReference type="HOGENOM" id="CLU_2744364_0_0_1"/>
<accession>A0A0E0MEF3</accession>
<dbReference type="Proteomes" id="UP000026962">
    <property type="component" value="Chromosome 11"/>
</dbReference>
<feature type="compositionally biased region" description="Polar residues" evidence="1">
    <location>
        <begin position="1"/>
        <end position="15"/>
    </location>
</feature>
<dbReference type="STRING" id="4537.A0A0E0MEF3"/>
<organism evidence="2">
    <name type="scientific">Oryza punctata</name>
    <name type="common">Red rice</name>
    <dbReference type="NCBI Taxonomy" id="4537"/>
    <lineage>
        <taxon>Eukaryota</taxon>
        <taxon>Viridiplantae</taxon>
        <taxon>Streptophyta</taxon>
        <taxon>Embryophyta</taxon>
        <taxon>Tracheophyta</taxon>
        <taxon>Spermatophyta</taxon>
        <taxon>Magnoliopsida</taxon>
        <taxon>Liliopsida</taxon>
        <taxon>Poales</taxon>
        <taxon>Poaceae</taxon>
        <taxon>BOP clade</taxon>
        <taxon>Oryzoideae</taxon>
        <taxon>Oryzeae</taxon>
        <taxon>Oryzinae</taxon>
        <taxon>Oryza</taxon>
    </lineage>
</organism>
<evidence type="ECO:0000256" key="1">
    <source>
        <dbReference type="SAM" id="MobiDB-lite"/>
    </source>
</evidence>
<sequence>MDENGFYTNLMNGGDSSYDRSDVGTQPEFPEQQNVEGDVCARPNQKSSKNFSMQEDVLLVSAWINISIDAI</sequence>
<reference evidence="2" key="2">
    <citation type="submission" date="2018-05" db="EMBL/GenBank/DDBJ databases">
        <title>OpunRS2 (Oryza punctata Reference Sequence Version 2).</title>
        <authorList>
            <person name="Zhang J."/>
            <person name="Kudrna D."/>
            <person name="Lee S."/>
            <person name="Talag J."/>
            <person name="Welchert J."/>
            <person name="Wing R.A."/>
        </authorList>
    </citation>
    <scope>NUCLEOTIDE SEQUENCE [LARGE SCALE GENOMIC DNA]</scope>
</reference>
<name>A0A0E0MEF3_ORYPU</name>
<protein>
    <submittedName>
        <fullName evidence="2">Uncharacterized protein</fullName>
    </submittedName>
</protein>
<dbReference type="AlphaFoldDB" id="A0A0E0MEF3"/>
<evidence type="ECO:0000313" key="2">
    <source>
        <dbReference type="EnsemblPlants" id="OPUNC11G08430.1"/>
    </source>
</evidence>